<dbReference type="SUPFAM" id="SSF51658">
    <property type="entry name" value="Xylose isomerase-like"/>
    <property type="match status" value="1"/>
</dbReference>
<gene>
    <name evidence="2" type="ORF">J3R75_002023</name>
</gene>
<dbReference type="RefSeq" id="WP_307261354.1">
    <property type="nucleotide sequence ID" value="NZ_JAUSVL010000001.1"/>
</dbReference>
<dbReference type="EMBL" id="JAUSVL010000001">
    <property type="protein sequence ID" value="MDQ0289916.1"/>
    <property type="molecule type" value="Genomic_DNA"/>
</dbReference>
<evidence type="ECO:0000313" key="3">
    <source>
        <dbReference type="Proteomes" id="UP001238163"/>
    </source>
</evidence>
<sequence length="292" mass="33096">MYYTGFADEAAKDVAGQIRATKALGWSNIESRAIDGVNIHNLPDERFAQVADELDAAGVKVNCFGSTIANWGKKITDPFDSSLEETARAIPRMQRLGTKLIRIMSFARLDDREPDDQMEQERFRRLRELTKMFLDNGIQPVHENCMNYGGMGWPFTLKMLENVPGLKLVYDTGNPISTDDKSKPKPYPKESSWEFYSHVKEHIVYIHIKDGHFDTAKNDLVCTWPGEGNGDVRRILADLLASGYDGGISIEPHMQVVFHDASIKADPQAMFDNYVEYGRRLMKLVEECRAGR</sequence>
<dbReference type="Gene3D" id="3.20.20.150">
    <property type="entry name" value="Divalent-metal-dependent TIM barrel enzymes"/>
    <property type="match status" value="1"/>
</dbReference>
<dbReference type="InterPro" id="IPR013022">
    <property type="entry name" value="Xyl_isomerase-like_TIM-brl"/>
</dbReference>
<evidence type="ECO:0000313" key="2">
    <source>
        <dbReference type="EMBL" id="MDQ0289916.1"/>
    </source>
</evidence>
<dbReference type="Proteomes" id="UP001238163">
    <property type="component" value="Unassembled WGS sequence"/>
</dbReference>
<dbReference type="GO" id="GO:0016853">
    <property type="term" value="F:isomerase activity"/>
    <property type="evidence" value="ECO:0007669"/>
    <property type="project" value="UniProtKB-KW"/>
</dbReference>
<organism evidence="2 3">
    <name type="scientific">Oligosphaera ethanolica</name>
    <dbReference type="NCBI Taxonomy" id="760260"/>
    <lineage>
        <taxon>Bacteria</taxon>
        <taxon>Pseudomonadati</taxon>
        <taxon>Lentisphaerota</taxon>
        <taxon>Oligosphaeria</taxon>
        <taxon>Oligosphaerales</taxon>
        <taxon>Oligosphaeraceae</taxon>
        <taxon>Oligosphaera</taxon>
    </lineage>
</organism>
<comment type="caution">
    <text evidence="2">The sequence shown here is derived from an EMBL/GenBank/DDBJ whole genome shotgun (WGS) entry which is preliminary data.</text>
</comment>
<dbReference type="PANTHER" id="PTHR12110">
    <property type="entry name" value="HYDROXYPYRUVATE ISOMERASE"/>
    <property type="match status" value="1"/>
</dbReference>
<proteinExistence type="predicted"/>
<protein>
    <submittedName>
        <fullName evidence="2">Sugar phosphate isomerase/epimerase</fullName>
    </submittedName>
</protein>
<evidence type="ECO:0000259" key="1">
    <source>
        <dbReference type="Pfam" id="PF01261"/>
    </source>
</evidence>
<name>A0AAE4ANR1_9BACT</name>
<feature type="domain" description="Xylose isomerase-like TIM barrel" evidence="1">
    <location>
        <begin position="19"/>
        <end position="253"/>
    </location>
</feature>
<dbReference type="InterPro" id="IPR036237">
    <property type="entry name" value="Xyl_isomerase-like_sf"/>
</dbReference>
<reference evidence="2" key="1">
    <citation type="submission" date="2023-07" db="EMBL/GenBank/DDBJ databases">
        <title>Genomic Encyclopedia of Type Strains, Phase IV (KMG-IV): sequencing the most valuable type-strain genomes for metagenomic binning, comparative biology and taxonomic classification.</title>
        <authorList>
            <person name="Goeker M."/>
        </authorList>
    </citation>
    <scope>NUCLEOTIDE SEQUENCE</scope>
    <source>
        <strain evidence="2">DSM 24202</strain>
    </source>
</reference>
<dbReference type="Pfam" id="PF01261">
    <property type="entry name" value="AP_endonuc_2"/>
    <property type="match status" value="1"/>
</dbReference>
<accession>A0AAE4ANR1</accession>
<dbReference type="InterPro" id="IPR050312">
    <property type="entry name" value="IolE/XylAMocC-like"/>
</dbReference>
<dbReference type="AlphaFoldDB" id="A0AAE4ANR1"/>
<keyword evidence="3" id="KW-1185">Reference proteome</keyword>
<keyword evidence="2" id="KW-0413">Isomerase</keyword>